<keyword evidence="10" id="KW-1185">Reference proteome</keyword>
<comment type="caution">
    <text evidence="9">The sequence shown here is derived from an EMBL/GenBank/DDBJ whole genome shotgun (WGS) entry which is preliminary data.</text>
</comment>
<dbReference type="PANTHER" id="PTHR22726">
    <property type="entry name" value="METALLOENDOPEPTIDASE OMA1"/>
    <property type="match status" value="1"/>
</dbReference>
<evidence type="ECO:0000259" key="8">
    <source>
        <dbReference type="Pfam" id="PF01435"/>
    </source>
</evidence>
<keyword evidence="1 6" id="KW-0645">Protease</keyword>
<dbReference type="eggNOG" id="COG4783">
    <property type="taxonomic scope" value="Bacteria"/>
</dbReference>
<proteinExistence type="inferred from homology"/>
<dbReference type="GO" id="GO:0016020">
    <property type="term" value="C:membrane"/>
    <property type="evidence" value="ECO:0007669"/>
    <property type="project" value="TreeGrafter"/>
</dbReference>
<dbReference type="Pfam" id="PF01435">
    <property type="entry name" value="Peptidase_M48"/>
    <property type="match status" value="1"/>
</dbReference>
<protein>
    <submittedName>
        <fullName evidence="9">Peptidase M48</fullName>
    </submittedName>
</protein>
<evidence type="ECO:0000256" key="7">
    <source>
        <dbReference type="SAM" id="SignalP"/>
    </source>
</evidence>
<dbReference type="GO" id="GO:0046872">
    <property type="term" value="F:metal ion binding"/>
    <property type="evidence" value="ECO:0007669"/>
    <property type="project" value="UniProtKB-KW"/>
</dbReference>
<evidence type="ECO:0000256" key="4">
    <source>
        <dbReference type="ARBA" id="ARBA00022833"/>
    </source>
</evidence>
<dbReference type="GO" id="GO:0004222">
    <property type="term" value="F:metalloendopeptidase activity"/>
    <property type="evidence" value="ECO:0007669"/>
    <property type="project" value="InterPro"/>
</dbReference>
<dbReference type="OrthoDB" id="7338723at2"/>
<evidence type="ECO:0000256" key="2">
    <source>
        <dbReference type="ARBA" id="ARBA00022723"/>
    </source>
</evidence>
<feature type="chain" id="PRO_5001700016" evidence="7">
    <location>
        <begin position="22"/>
        <end position="253"/>
    </location>
</feature>
<dbReference type="Proteomes" id="UP000027725">
    <property type="component" value="Unassembled WGS sequence"/>
</dbReference>
<dbReference type="AlphaFoldDB" id="A0A074TMM6"/>
<dbReference type="InterPro" id="IPR051156">
    <property type="entry name" value="Mito/Outer_Membr_Metalloprot"/>
</dbReference>
<evidence type="ECO:0000256" key="6">
    <source>
        <dbReference type="RuleBase" id="RU003983"/>
    </source>
</evidence>
<evidence type="ECO:0000256" key="3">
    <source>
        <dbReference type="ARBA" id="ARBA00022801"/>
    </source>
</evidence>
<evidence type="ECO:0000256" key="5">
    <source>
        <dbReference type="ARBA" id="ARBA00023049"/>
    </source>
</evidence>
<evidence type="ECO:0000313" key="9">
    <source>
        <dbReference type="EMBL" id="KEP71440.1"/>
    </source>
</evidence>
<dbReference type="STRING" id="1185766.SAMN05216224_101369"/>
<dbReference type="CDD" id="cd07324">
    <property type="entry name" value="M48C_Oma1-like"/>
    <property type="match status" value="1"/>
</dbReference>
<evidence type="ECO:0000313" key="10">
    <source>
        <dbReference type="Proteomes" id="UP000027725"/>
    </source>
</evidence>
<dbReference type="Gene3D" id="3.30.2010.10">
    <property type="entry name" value="Metalloproteases ('zincins'), catalytic domain"/>
    <property type="match status" value="1"/>
</dbReference>
<keyword evidence="4 6" id="KW-0862">Zinc</keyword>
<accession>A0A074TMM6</accession>
<keyword evidence="5 6" id="KW-0482">Metalloprotease</keyword>
<dbReference type="EMBL" id="JHEH01000002">
    <property type="protein sequence ID" value="KEP71440.1"/>
    <property type="molecule type" value="Genomic_DNA"/>
</dbReference>
<name>A0A074TMM6_9RHOB</name>
<reference evidence="9 10" key="1">
    <citation type="submission" date="2014-03" db="EMBL/GenBank/DDBJ databases">
        <title>The draft genome sequence of Thioclava dalianensis DLFJ1-1.</title>
        <authorList>
            <person name="Lai Q."/>
            <person name="Shao Z."/>
        </authorList>
    </citation>
    <scope>NUCLEOTIDE SEQUENCE [LARGE SCALE GENOMIC DNA]</scope>
    <source>
        <strain evidence="9 10">DLFJ1-1</strain>
    </source>
</reference>
<dbReference type="InterPro" id="IPR001915">
    <property type="entry name" value="Peptidase_M48"/>
</dbReference>
<dbReference type="GO" id="GO:0051603">
    <property type="term" value="P:proteolysis involved in protein catabolic process"/>
    <property type="evidence" value="ECO:0007669"/>
    <property type="project" value="TreeGrafter"/>
</dbReference>
<feature type="signal peptide" evidence="7">
    <location>
        <begin position="1"/>
        <end position="21"/>
    </location>
</feature>
<organism evidence="9 10">
    <name type="scientific">Thioclava dalianensis</name>
    <dbReference type="NCBI Taxonomy" id="1185766"/>
    <lineage>
        <taxon>Bacteria</taxon>
        <taxon>Pseudomonadati</taxon>
        <taxon>Pseudomonadota</taxon>
        <taxon>Alphaproteobacteria</taxon>
        <taxon>Rhodobacterales</taxon>
        <taxon>Paracoccaceae</taxon>
        <taxon>Thioclava</taxon>
    </lineage>
</organism>
<dbReference type="PROSITE" id="PS51257">
    <property type="entry name" value="PROKAR_LIPOPROTEIN"/>
    <property type="match status" value="1"/>
</dbReference>
<gene>
    <name evidence="9" type="ORF">DL1_07610</name>
</gene>
<keyword evidence="7" id="KW-0732">Signal</keyword>
<comment type="cofactor">
    <cofactor evidence="6">
        <name>Zn(2+)</name>
        <dbReference type="ChEBI" id="CHEBI:29105"/>
    </cofactor>
    <text evidence="6">Binds 1 zinc ion per subunit.</text>
</comment>
<keyword evidence="2" id="KW-0479">Metal-binding</keyword>
<keyword evidence="3 6" id="KW-0378">Hydrolase</keyword>
<sequence>MRLIFLLPALLIAALSGCVPAVSPDVAAGPPISKQQAEQARLAVDRLVRVTTRMEPVIEAECRAFSLQRNCDYRLVVDDRVELPPNAFQTVDRRGRPVIGVTLAMIAEVNSDDELAFVLGHEAAHHIAGHIAQRERDAQKGATLLGMMVQAQGADARTVQEARRAGAELGSRLYAQDYELEADRLGTIITWDAGYNPLKGAAFFKRLPEPSQTVLGTHPANALRLDVVRKTVAELKSGTLKGHDLVPTLGLSG</sequence>
<dbReference type="PANTHER" id="PTHR22726:SF1">
    <property type="entry name" value="METALLOENDOPEPTIDASE OMA1, MITOCHONDRIAL"/>
    <property type="match status" value="1"/>
</dbReference>
<evidence type="ECO:0000256" key="1">
    <source>
        <dbReference type="ARBA" id="ARBA00022670"/>
    </source>
</evidence>
<feature type="domain" description="Peptidase M48" evidence="8">
    <location>
        <begin position="67"/>
        <end position="231"/>
    </location>
</feature>
<comment type="similarity">
    <text evidence="6">Belongs to the peptidase M48 family.</text>
</comment>